<dbReference type="PANTHER" id="PTHR35910:SF6">
    <property type="entry name" value="2EXR DOMAIN-CONTAINING PROTEIN"/>
    <property type="match status" value="1"/>
</dbReference>
<accession>A0ABR4EYW6</accession>
<proteinExistence type="predicted"/>
<comment type="caution">
    <text evidence="3">The sequence shown here is derived from an EMBL/GenBank/DDBJ whole genome shotgun (WGS) entry which is preliminary data.</text>
</comment>
<keyword evidence="4" id="KW-1185">Reference proteome</keyword>
<sequence>MEETNSAGQGRTFHLFSKLPAELRWKIWAFNLPGPRLVSVHCGSKSLTSGLDSGRPLPSPSSSFGCTSQAKIPPNLHVCHESRREALRKYRASFGIARQPGQTFFDSEQDYLYFGPRDGFMASEANLRTVLSLCDPTELAQVRRVAINEALFWVYDSAWHRQTPCYHDHHHHQHLQQQQNQQLQTPPTTPMENQHRRPSQETSTPLPDHGPLPTPPTPPPPAAAATLTHTSIAASLLIDILRLVRSRLPGLTELVLVPRDENPLYSSDCYLTEPAMGQNRLRRQVSEALAAAFGGGDGDSDGTPERSDALPPWEWKIRTLSADPDPPSYDRLVLGWCEAGADAAGGGAKDGRGGGMVGAKGSVGVTTRLGAVQESARRFLKVDMEVDVCGQ</sequence>
<feature type="compositionally biased region" description="Pro residues" evidence="1">
    <location>
        <begin position="208"/>
        <end position="222"/>
    </location>
</feature>
<name>A0ABR4EYW6_9PEZI</name>
<evidence type="ECO:0000256" key="1">
    <source>
        <dbReference type="SAM" id="MobiDB-lite"/>
    </source>
</evidence>
<organism evidence="3 4">
    <name type="scientific">Diaporthe vaccinii</name>
    <dbReference type="NCBI Taxonomy" id="105482"/>
    <lineage>
        <taxon>Eukaryota</taxon>
        <taxon>Fungi</taxon>
        <taxon>Dikarya</taxon>
        <taxon>Ascomycota</taxon>
        <taxon>Pezizomycotina</taxon>
        <taxon>Sordariomycetes</taxon>
        <taxon>Sordariomycetidae</taxon>
        <taxon>Diaporthales</taxon>
        <taxon>Diaporthaceae</taxon>
        <taxon>Diaporthe</taxon>
        <taxon>Diaporthe eres species complex</taxon>
    </lineage>
</organism>
<reference evidence="3 4" key="1">
    <citation type="submission" date="2024-03" db="EMBL/GenBank/DDBJ databases">
        <title>A high-quality draft genome sequence of Diaporthe vaccinii, a causative agent of upright dieback and viscid rot disease in cranberry plants.</title>
        <authorList>
            <person name="Sarrasin M."/>
            <person name="Lang B.F."/>
            <person name="Burger G."/>
        </authorList>
    </citation>
    <scope>NUCLEOTIDE SEQUENCE [LARGE SCALE GENOMIC DNA]</scope>
    <source>
        <strain evidence="3 4">IS7</strain>
    </source>
</reference>
<evidence type="ECO:0000259" key="2">
    <source>
        <dbReference type="Pfam" id="PF20150"/>
    </source>
</evidence>
<feature type="domain" description="2EXR" evidence="2">
    <location>
        <begin position="13"/>
        <end position="112"/>
    </location>
</feature>
<evidence type="ECO:0000313" key="4">
    <source>
        <dbReference type="Proteomes" id="UP001600888"/>
    </source>
</evidence>
<protein>
    <recommendedName>
        <fullName evidence="2">2EXR domain-containing protein</fullName>
    </recommendedName>
</protein>
<evidence type="ECO:0000313" key="3">
    <source>
        <dbReference type="EMBL" id="KAL2287638.1"/>
    </source>
</evidence>
<feature type="region of interest" description="Disordered" evidence="1">
    <location>
        <begin position="170"/>
        <end position="224"/>
    </location>
</feature>
<dbReference type="Proteomes" id="UP001600888">
    <property type="component" value="Unassembled WGS sequence"/>
</dbReference>
<dbReference type="EMBL" id="JBAWTH010000019">
    <property type="protein sequence ID" value="KAL2287638.1"/>
    <property type="molecule type" value="Genomic_DNA"/>
</dbReference>
<feature type="compositionally biased region" description="Low complexity" evidence="1">
    <location>
        <begin position="175"/>
        <end position="184"/>
    </location>
</feature>
<dbReference type="InterPro" id="IPR045518">
    <property type="entry name" value="2EXR"/>
</dbReference>
<dbReference type="Pfam" id="PF20150">
    <property type="entry name" value="2EXR"/>
    <property type="match status" value="1"/>
</dbReference>
<dbReference type="PANTHER" id="PTHR35910">
    <property type="entry name" value="2EXR DOMAIN-CONTAINING PROTEIN"/>
    <property type="match status" value="1"/>
</dbReference>
<gene>
    <name evidence="3" type="ORF">FJTKL_05022</name>
</gene>